<dbReference type="PANTHER" id="PTHR10534:SF2">
    <property type="entry name" value="PYRIDOXAL KINASE"/>
    <property type="match status" value="1"/>
</dbReference>
<keyword evidence="3" id="KW-0547">Nucleotide-binding</keyword>
<dbReference type="RefSeq" id="WP_229575302.1">
    <property type="nucleotide sequence ID" value="NZ_CP128477.1"/>
</dbReference>
<dbReference type="InterPro" id="IPR004625">
    <property type="entry name" value="PyrdxlKinase"/>
</dbReference>
<evidence type="ECO:0000256" key="1">
    <source>
        <dbReference type="ARBA" id="ARBA00012104"/>
    </source>
</evidence>
<gene>
    <name evidence="7" type="primary">pdxY</name>
    <name evidence="7" type="ORF">MKJ03_15615</name>
</gene>
<dbReference type="GO" id="GO:0008478">
    <property type="term" value="F:pyridoxal kinase activity"/>
    <property type="evidence" value="ECO:0007669"/>
    <property type="project" value="UniProtKB-EC"/>
</dbReference>
<accession>A0ABT0D2Z7</accession>
<comment type="caution">
    <text evidence="7">The sequence shown here is derived from an EMBL/GenBank/DDBJ whole genome shotgun (WGS) entry which is preliminary data.</text>
</comment>
<evidence type="ECO:0000313" key="8">
    <source>
        <dbReference type="Proteomes" id="UP001522662"/>
    </source>
</evidence>
<protein>
    <recommendedName>
        <fullName evidence="1">pyridoxal kinase</fullName>
        <ecNumber evidence="1">2.7.1.35</ecNumber>
    </recommendedName>
</protein>
<dbReference type="PANTHER" id="PTHR10534">
    <property type="entry name" value="PYRIDOXAL KINASE"/>
    <property type="match status" value="1"/>
</dbReference>
<evidence type="ECO:0000256" key="2">
    <source>
        <dbReference type="ARBA" id="ARBA00022679"/>
    </source>
</evidence>
<dbReference type="InterPro" id="IPR029056">
    <property type="entry name" value="Ribokinase-like"/>
</dbReference>
<evidence type="ECO:0000256" key="3">
    <source>
        <dbReference type="ARBA" id="ARBA00022741"/>
    </source>
</evidence>
<evidence type="ECO:0000259" key="6">
    <source>
        <dbReference type="Pfam" id="PF08543"/>
    </source>
</evidence>
<keyword evidence="4 7" id="KW-0418">Kinase</keyword>
<dbReference type="InterPro" id="IPR013749">
    <property type="entry name" value="PM/HMP-P_kinase-1"/>
</dbReference>
<dbReference type="SUPFAM" id="SSF53613">
    <property type="entry name" value="Ribokinase-like"/>
    <property type="match status" value="1"/>
</dbReference>
<dbReference type="Pfam" id="PF08543">
    <property type="entry name" value="Phos_pyr_kin"/>
    <property type="match status" value="1"/>
</dbReference>
<keyword evidence="2 7" id="KW-0808">Transferase</keyword>
<dbReference type="NCBIfam" id="TIGR00687">
    <property type="entry name" value="pyridox_kin"/>
    <property type="match status" value="1"/>
</dbReference>
<dbReference type="CDD" id="cd01173">
    <property type="entry name" value="pyridoxal_pyridoxamine_kinase"/>
    <property type="match status" value="1"/>
</dbReference>
<organism evidence="7 8">
    <name type="scientific">Peteryoungia algae</name>
    <dbReference type="NCBI Taxonomy" id="2919917"/>
    <lineage>
        <taxon>Bacteria</taxon>
        <taxon>Pseudomonadati</taxon>
        <taxon>Pseudomonadota</taxon>
        <taxon>Alphaproteobacteria</taxon>
        <taxon>Hyphomicrobiales</taxon>
        <taxon>Rhizobiaceae</taxon>
        <taxon>Peteryoungia</taxon>
    </lineage>
</organism>
<proteinExistence type="predicted"/>
<dbReference type="EMBL" id="JALAYX010000004">
    <property type="protein sequence ID" value="MCJ8239757.1"/>
    <property type="molecule type" value="Genomic_DNA"/>
</dbReference>
<dbReference type="Proteomes" id="UP001522662">
    <property type="component" value="Unassembled WGS sequence"/>
</dbReference>
<dbReference type="EC" id="2.7.1.35" evidence="1"/>
<reference evidence="7 8" key="1">
    <citation type="submission" date="2022-03" db="EMBL/GenBank/DDBJ databases">
        <title>Rhizobium SSM4.3 sp. nov., isolated from Sediment (Gouqi Island).</title>
        <authorList>
            <person name="Chen G."/>
        </authorList>
    </citation>
    <scope>NUCLEOTIDE SEQUENCE [LARGE SCALE GENOMIC DNA]</scope>
    <source>
        <strain evidence="7 8">SSM4.3</strain>
    </source>
</reference>
<keyword evidence="5" id="KW-0067">ATP-binding</keyword>
<name>A0ABT0D2Z7_9HYPH</name>
<dbReference type="NCBIfam" id="NF004398">
    <property type="entry name" value="PRK05756.1"/>
    <property type="match status" value="1"/>
</dbReference>
<evidence type="ECO:0000256" key="4">
    <source>
        <dbReference type="ARBA" id="ARBA00022777"/>
    </source>
</evidence>
<evidence type="ECO:0000313" key="7">
    <source>
        <dbReference type="EMBL" id="MCJ8239757.1"/>
    </source>
</evidence>
<feature type="domain" description="Pyridoxamine kinase/Phosphomethylpyrimidine kinase" evidence="6">
    <location>
        <begin position="99"/>
        <end position="257"/>
    </location>
</feature>
<dbReference type="Gene3D" id="3.40.1190.20">
    <property type="match status" value="1"/>
</dbReference>
<sequence>MNRKPDGAVIVISSHVVRGSVGNRAAVFALETLGHPVWALPTIVLPWHPGHGPSTRLQFSDDDFDHAIDDLIRAPWLGEVSAVLSGYFGSSRQPVAVQRLVAAARQQNPDLIYVCDPVMGDLGGLYVPVETASAIRDHLIPMADIATPNRYELQWLAGGAELASNQAIIDSALTLGPKRMLVTSAVPMMAGGTGNLLLSGRSALLAEHRLIDNPPNGLGDLLAAVFLARLLAGMDEERALQTATASVFEILARTAKRGGDELALESDASSLSTPMAMVQIRRLMHPAQRKPGRPQ</sequence>
<keyword evidence="8" id="KW-1185">Reference proteome</keyword>
<evidence type="ECO:0000256" key="5">
    <source>
        <dbReference type="ARBA" id="ARBA00022840"/>
    </source>
</evidence>